<organism evidence="7 8">
    <name type="scientific">Enterococcus camelliae</name>
    <dbReference type="NCBI Taxonomy" id="453959"/>
    <lineage>
        <taxon>Bacteria</taxon>
        <taxon>Bacillati</taxon>
        <taxon>Bacillota</taxon>
        <taxon>Bacilli</taxon>
        <taxon>Lactobacillales</taxon>
        <taxon>Enterococcaceae</taxon>
        <taxon>Enterococcus</taxon>
    </lineage>
</organism>
<dbReference type="InterPro" id="IPR018484">
    <property type="entry name" value="FGGY_N"/>
</dbReference>
<dbReference type="Gene3D" id="3.30.420.40">
    <property type="match status" value="2"/>
</dbReference>
<dbReference type="RefSeq" id="WP_379978826.1">
    <property type="nucleotide sequence ID" value="NZ_JBHUMO010000002.1"/>
</dbReference>
<comment type="caution">
    <text evidence="7">The sequence shown here is derived from an EMBL/GenBank/DDBJ whole genome shotgun (WGS) entry which is preliminary data.</text>
</comment>
<gene>
    <name evidence="7" type="ORF">ACFSR0_00490</name>
</gene>
<evidence type="ECO:0000259" key="5">
    <source>
        <dbReference type="Pfam" id="PF00370"/>
    </source>
</evidence>
<dbReference type="PANTHER" id="PTHR43095:SF3">
    <property type="entry name" value="L-XYLULOSE_3-KETO-L-GULONATE KINASE"/>
    <property type="match status" value="1"/>
</dbReference>
<evidence type="ECO:0000256" key="1">
    <source>
        <dbReference type="ARBA" id="ARBA00009156"/>
    </source>
</evidence>
<dbReference type="InterPro" id="IPR000577">
    <property type="entry name" value="Carb_kinase_FGGY"/>
</dbReference>
<dbReference type="Proteomes" id="UP001597427">
    <property type="component" value="Unassembled WGS sequence"/>
</dbReference>
<evidence type="ECO:0000259" key="6">
    <source>
        <dbReference type="Pfam" id="PF02782"/>
    </source>
</evidence>
<feature type="domain" description="Carbohydrate kinase FGGY N-terminal" evidence="5">
    <location>
        <begin position="6"/>
        <end position="247"/>
    </location>
</feature>
<proteinExistence type="inferred from homology"/>
<dbReference type="SUPFAM" id="SSF53067">
    <property type="entry name" value="Actin-like ATPase domain"/>
    <property type="match status" value="2"/>
</dbReference>
<reference evidence="8" key="1">
    <citation type="journal article" date="2019" name="Int. J. Syst. Evol. Microbiol.">
        <title>The Global Catalogue of Microorganisms (GCM) 10K type strain sequencing project: providing services to taxonomists for standard genome sequencing and annotation.</title>
        <authorList>
            <consortium name="The Broad Institute Genomics Platform"/>
            <consortium name="The Broad Institute Genome Sequencing Center for Infectious Disease"/>
            <person name="Wu L."/>
            <person name="Ma J."/>
        </authorList>
    </citation>
    <scope>NUCLEOTIDE SEQUENCE [LARGE SCALE GENOMIC DNA]</scope>
    <source>
        <strain evidence="8">TISTR 932</strain>
    </source>
</reference>
<evidence type="ECO:0000256" key="3">
    <source>
        <dbReference type="ARBA" id="ARBA00022777"/>
    </source>
</evidence>
<dbReference type="InterPro" id="IPR018483">
    <property type="entry name" value="Carb_kinase_FGGY_CS"/>
</dbReference>
<sequence length="498" mass="55858">MAKKVFLGLDNGGTTIKGALYDAQGNEIYLATQKIGMFSNVPGHTSRDSEQLWQANIKVIQDIVQNSGVQPEDIVGVGVTGHGNGLYLTKKDGSPAYNGIISTDSRGTRYAEKWIEDGTFDRVLPKTHQQVWHGQPTAILKWFLENKPEVLTETDYIFMCKDYVKYRLTGNPYGELTDMTATGLMDVENNTYDLNLLKEYGLESLINKLPENKKATDISGYITKEVAELTGLKEGTPVAGGMHDIHAMTLATGAVQDKVMSVIAGTWSINQIVQNTPVVSKEIFMCTSFPPNKYLVTEASPTSASNLEWFLQEVLKDVQLPDGQSIYDYSNQCVRETTPSEEDVIFLPFLYGSEQKACFLGMKAWNTRAQLIRSVYEGIVFRHKHHIDYLIQFGGVDIEKIRLAGGVVNSKEWLQMFADILQKPIEVVKVQELGCLGAALCAGVAAGVYEDIDDAVEQSMHLNKMDTYLPNKENQEIYNKKYQNYREYENILRPTWHQ</sequence>
<evidence type="ECO:0000313" key="7">
    <source>
        <dbReference type="EMBL" id="MFD2727921.1"/>
    </source>
</evidence>
<dbReference type="InterPro" id="IPR018485">
    <property type="entry name" value="FGGY_C"/>
</dbReference>
<name>A0ABW5TFN6_9ENTE</name>
<comment type="similarity">
    <text evidence="1 4">Belongs to the FGGY kinase family.</text>
</comment>
<dbReference type="CDD" id="cd07802">
    <property type="entry name" value="ASKHA_NBD_FGGY_EcLyxK-like"/>
    <property type="match status" value="1"/>
</dbReference>
<dbReference type="EC" id="2.7.1.-" evidence="7"/>
<keyword evidence="2 4" id="KW-0808">Transferase</keyword>
<evidence type="ECO:0000256" key="4">
    <source>
        <dbReference type="RuleBase" id="RU003733"/>
    </source>
</evidence>
<dbReference type="PANTHER" id="PTHR43095">
    <property type="entry name" value="SUGAR KINASE"/>
    <property type="match status" value="1"/>
</dbReference>
<dbReference type="PIRSF" id="PIRSF000538">
    <property type="entry name" value="GlpK"/>
    <property type="match status" value="1"/>
</dbReference>
<evidence type="ECO:0000313" key="8">
    <source>
        <dbReference type="Proteomes" id="UP001597427"/>
    </source>
</evidence>
<dbReference type="PROSITE" id="PS00445">
    <property type="entry name" value="FGGY_KINASES_2"/>
    <property type="match status" value="1"/>
</dbReference>
<dbReference type="EMBL" id="JBHUMO010000002">
    <property type="protein sequence ID" value="MFD2727921.1"/>
    <property type="molecule type" value="Genomic_DNA"/>
</dbReference>
<dbReference type="Pfam" id="PF00370">
    <property type="entry name" value="FGGY_N"/>
    <property type="match status" value="1"/>
</dbReference>
<keyword evidence="3 4" id="KW-0418">Kinase</keyword>
<feature type="domain" description="Carbohydrate kinase FGGY C-terminal" evidence="6">
    <location>
        <begin position="261"/>
        <end position="446"/>
    </location>
</feature>
<dbReference type="Pfam" id="PF02782">
    <property type="entry name" value="FGGY_C"/>
    <property type="match status" value="1"/>
</dbReference>
<dbReference type="InterPro" id="IPR050406">
    <property type="entry name" value="FGGY_Carb_Kinase"/>
</dbReference>
<dbReference type="InterPro" id="IPR043129">
    <property type="entry name" value="ATPase_NBD"/>
</dbReference>
<protein>
    <submittedName>
        <fullName evidence="7">FGGY-family carbohydrate kinase</fullName>
        <ecNumber evidence="7">2.7.1.-</ecNumber>
    </submittedName>
</protein>
<evidence type="ECO:0000256" key="2">
    <source>
        <dbReference type="ARBA" id="ARBA00022679"/>
    </source>
</evidence>
<accession>A0ABW5TFN6</accession>
<keyword evidence="8" id="KW-1185">Reference proteome</keyword>
<dbReference type="GO" id="GO:0016301">
    <property type="term" value="F:kinase activity"/>
    <property type="evidence" value="ECO:0007669"/>
    <property type="project" value="UniProtKB-KW"/>
</dbReference>